<sequence>VETVEEVEFRGSSYYLSEGVDIEVQVDGVSFGTKTWPEDSVRTKTFTAGSVDVGDTAEITLVKQSDHGAFKQDYDSESYTKLISGKPSSITIATDTGGSASLGSGGTESIALSDDTSTLDVSHAGSGYVDYELQFTERTQTADPAITLNGESQSYNGQLGDGETATLSFAPSSLDS</sequence>
<feature type="region of interest" description="Disordered" evidence="1">
    <location>
        <begin position="148"/>
        <end position="176"/>
    </location>
</feature>
<organism evidence="2 3">
    <name type="scientific">Halobellus rarus</name>
    <dbReference type="NCBI Taxonomy" id="1126237"/>
    <lineage>
        <taxon>Archaea</taxon>
        <taxon>Methanobacteriati</taxon>
        <taxon>Methanobacteriota</taxon>
        <taxon>Stenosarchaea group</taxon>
        <taxon>Halobacteria</taxon>
        <taxon>Halobacteriales</taxon>
        <taxon>Haloferacaceae</taxon>
        <taxon>Halobellus</taxon>
    </lineage>
</organism>
<evidence type="ECO:0000256" key="1">
    <source>
        <dbReference type="SAM" id="MobiDB-lite"/>
    </source>
</evidence>
<dbReference type="Proteomes" id="UP001597085">
    <property type="component" value="Unassembled WGS sequence"/>
</dbReference>
<feature type="non-terminal residue" evidence="2">
    <location>
        <position position="176"/>
    </location>
</feature>
<name>A0ABD6CSC8_9EURY</name>
<protein>
    <submittedName>
        <fullName evidence="2">Uncharacterized protein</fullName>
    </submittedName>
</protein>
<dbReference type="EMBL" id="JBHUDK010000023">
    <property type="protein sequence ID" value="MFD1600998.1"/>
    <property type="molecule type" value="Genomic_DNA"/>
</dbReference>
<accession>A0ABD6CSC8</accession>
<comment type="caution">
    <text evidence="2">The sequence shown here is derived from an EMBL/GenBank/DDBJ whole genome shotgun (WGS) entry which is preliminary data.</text>
</comment>
<feature type="compositionally biased region" description="Polar residues" evidence="1">
    <location>
        <begin position="165"/>
        <end position="176"/>
    </location>
</feature>
<proteinExistence type="predicted"/>
<keyword evidence="3" id="KW-1185">Reference proteome</keyword>
<gene>
    <name evidence="2" type="ORF">ACFSBX_18855</name>
</gene>
<evidence type="ECO:0000313" key="3">
    <source>
        <dbReference type="Proteomes" id="UP001597085"/>
    </source>
</evidence>
<dbReference type="AlphaFoldDB" id="A0ABD6CSC8"/>
<reference evidence="2 3" key="1">
    <citation type="journal article" date="2019" name="Int. J. Syst. Evol. Microbiol.">
        <title>The Global Catalogue of Microorganisms (GCM) 10K type strain sequencing project: providing services to taxonomists for standard genome sequencing and annotation.</title>
        <authorList>
            <consortium name="The Broad Institute Genomics Platform"/>
            <consortium name="The Broad Institute Genome Sequencing Center for Infectious Disease"/>
            <person name="Wu L."/>
            <person name="Ma J."/>
        </authorList>
    </citation>
    <scope>NUCLEOTIDE SEQUENCE [LARGE SCALE GENOMIC DNA]</scope>
    <source>
        <strain evidence="2 3">CGMCC 1.12121</strain>
    </source>
</reference>
<evidence type="ECO:0000313" key="2">
    <source>
        <dbReference type="EMBL" id="MFD1600998.1"/>
    </source>
</evidence>
<feature type="non-terminal residue" evidence="2">
    <location>
        <position position="1"/>
    </location>
</feature>
<dbReference type="RefSeq" id="WP_390278730.1">
    <property type="nucleotide sequence ID" value="NZ_JBHUDK010000023.1"/>
</dbReference>